<accession>A0A0F9FWQ7</accession>
<reference evidence="6" key="1">
    <citation type="journal article" date="2015" name="Nature">
        <title>Complex archaea that bridge the gap between prokaryotes and eukaryotes.</title>
        <authorList>
            <person name="Spang A."/>
            <person name="Saw J.H."/>
            <person name="Jorgensen S.L."/>
            <person name="Zaremba-Niedzwiedzka K."/>
            <person name="Martijn J."/>
            <person name="Lind A.E."/>
            <person name="van Eijk R."/>
            <person name="Schleper C."/>
            <person name="Guy L."/>
            <person name="Ettema T.J."/>
        </authorList>
    </citation>
    <scope>NUCLEOTIDE SEQUENCE</scope>
</reference>
<dbReference type="GO" id="GO:1990481">
    <property type="term" value="P:mRNA pseudouridine synthesis"/>
    <property type="evidence" value="ECO:0007669"/>
    <property type="project" value="TreeGrafter"/>
</dbReference>
<dbReference type="InterPro" id="IPR014780">
    <property type="entry name" value="tRNA_psdUridine_synth_TruB"/>
</dbReference>
<dbReference type="GO" id="GO:0006400">
    <property type="term" value="P:tRNA modification"/>
    <property type="evidence" value="ECO:0007669"/>
    <property type="project" value="TreeGrafter"/>
</dbReference>
<organism evidence="6">
    <name type="scientific">marine sediment metagenome</name>
    <dbReference type="NCBI Taxonomy" id="412755"/>
    <lineage>
        <taxon>unclassified sequences</taxon>
        <taxon>metagenomes</taxon>
        <taxon>ecological metagenomes</taxon>
    </lineage>
</organism>
<protein>
    <recommendedName>
        <fullName evidence="1">tRNA pseudouridine(55) synthase</fullName>
        <ecNumber evidence="1">5.4.99.25</ecNumber>
    </recommendedName>
</protein>
<dbReference type="AlphaFoldDB" id="A0A0F9FWQ7"/>
<dbReference type="SUPFAM" id="SSF55120">
    <property type="entry name" value="Pseudouridine synthase"/>
    <property type="match status" value="1"/>
</dbReference>
<evidence type="ECO:0000259" key="5">
    <source>
        <dbReference type="Pfam" id="PF16198"/>
    </source>
</evidence>
<proteinExistence type="inferred from homology"/>
<comment type="caution">
    <text evidence="6">The sequence shown here is derived from an EMBL/GenBank/DDBJ whole genome shotgun (WGS) entry which is preliminary data.</text>
</comment>
<dbReference type="EMBL" id="LAZR01028713">
    <property type="protein sequence ID" value="KKL61770.1"/>
    <property type="molecule type" value="Genomic_DNA"/>
</dbReference>
<dbReference type="InterPro" id="IPR020103">
    <property type="entry name" value="PsdUridine_synth_cat_dom_sf"/>
</dbReference>
<dbReference type="PANTHER" id="PTHR13767:SF2">
    <property type="entry name" value="PSEUDOURIDYLATE SYNTHASE TRUB1"/>
    <property type="match status" value="1"/>
</dbReference>
<evidence type="ECO:0000256" key="1">
    <source>
        <dbReference type="ARBA" id="ARBA00012787"/>
    </source>
</evidence>
<sequence>MVDGFLLIDKQTGPTSHDVVNSVRRLLGQKRVGHTGTLDPMATGLLIILLGKATRLAKWMQLADKTYTGAIKLGISTDTLDADGKIVLEEKCHARIDQIKAAAHSLTGEISQRPPAFSAIKVNGTPAYRIAARGREVDIKLRKVRVSKYEVWVEEAGENPLIGFSISCSSGTYVRVLAADLGSYLECPAHLASLRRTSVGKFNAKDSVTLEDMARWDDKGRNKQIKPMRAAIDMPEVQVFETELKKMSEGQAIRGSQLASGEMSIGSTAKLLHERTSQLVGLGKIVASGDKNNIMVKPFLVFLES</sequence>
<dbReference type="GO" id="GO:0003723">
    <property type="term" value="F:RNA binding"/>
    <property type="evidence" value="ECO:0007669"/>
    <property type="project" value="InterPro"/>
</dbReference>
<dbReference type="CDD" id="cd02573">
    <property type="entry name" value="PseudoU_synth_EcTruB"/>
    <property type="match status" value="1"/>
</dbReference>
<dbReference type="Gene3D" id="3.30.2350.10">
    <property type="entry name" value="Pseudouridine synthase"/>
    <property type="match status" value="1"/>
</dbReference>
<gene>
    <name evidence="6" type="ORF">LCGC14_2191990</name>
</gene>
<evidence type="ECO:0000256" key="2">
    <source>
        <dbReference type="ARBA" id="ARBA00022694"/>
    </source>
</evidence>
<dbReference type="PANTHER" id="PTHR13767">
    <property type="entry name" value="TRNA-PSEUDOURIDINE SYNTHASE"/>
    <property type="match status" value="1"/>
</dbReference>
<dbReference type="InterPro" id="IPR002501">
    <property type="entry name" value="PsdUridine_synth_N"/>
</dbReference>
<evidence type="ECO:0000256" key="3">
    <source>
        <dbReference type="ARBA" id="ARBA00023235"/>
    </source>
</evidence>
<feature type="domain" description="Pseudouridine synthase II N-terminal" evidence="4">
    <location>
        <begin position="24"/>
        <end position="174"/>
    </location>
</feature>
<keyword evidence="3" id="KW-0413">Isomerase</keyword>
<name>A0A0F9FWQ7_9ZZZZ</name>
<dbReference type="Pfam" id="PF16198">
    <property type="entry name" value="TruB_C_2"/>
    <property type="match status" value="1"/>
</dbReference>
<evidence type="ECO:0000259" key="4">
    <source>
        <dbReference type="Pfam" id="PF01509"/>
    </source>
</evidence>
<feature type="domain" description="tRNA pseudouridylate synthase B C-terminal" evidence="5">
    <location>
        <begin position="175"/>
        <end position="231"/>
    </location>
</feature>
<dbReference type="EC" id="5.4.99.25" evidence="1"/>
<dbReference type="NCBIfam" id="TIGR00431">
    <property type="entry name" value="TruB"/>
    <property type="match status" value="1"/>
</dbReference>
<keyword evidence="2" id="KW-0819">tRNA processing</keyword>
<evidence type="ECO:0000313" key="6">
    <source>
        <dbReference type="EMBL" id="KKL61770.1"/>
    </source>
</evidence>
<dbReference type="GO" id="GO:0160148">
    <property type="term" value="F:tRNA pseudouridine(55) synthase activity"/>
    <property type="evidence" value="ECO:0007669"/>
    <property type="project" value="UniProtKB-EC"/>
</dbReference>
<dbReference type="HAMAP" id="MF_01080">
    <property type="entry name" value="TruB_bact"/>
    <property type="match status" value="1"/>
</dbReference>
<dbReference type="Pfam" id="PF01509">
    <property type="entry name" value="TruB_N"/>
    <property type="match status" value="1"/>
</dbReference>
<dbReference type="InterPro" id="IPR032819">
    <property type="entry name" value="TruB_C"/>
</dbReference>